<feature type="region of interest" description="Disordered" evidence="2">
    <location>
        <begin position="401"/>
        <end position="471"/>
    </location>
</feature>
<feature type="compositionally biased region" description="Basic and acidic residues" evidence="2">
    <location>
        <begin position="405"/>
        <end position="420"/>
    </location>
</feature>
<organism evidence="3 4">
    <name type="scientific">Seminavis robusta</name>
    <dbReference type="NCBI Taxonomy" id="568900"/>
    <lineage>
        <taxon>Eukaryota</taxon>
        <taxon>Sar</taxon>
        <taxon>Stramenopiles</taxon>
        <taxon>Ochrophyta</taxon>
        <taxon>Bacillariophyta</taxon>
        <taxon>Bacillariophyceae</taxon>
        <taxon>Bacillariophycidae</taxon>
        <taxon>Naviculales</taxon>
        <taxon>Naviculaceae</taxon>
        <taxon>Seminavis</taxon>
    </lineage>
</organism>
<sequence length="471" mass="53405">MFGEYFWSVVCGFYISISKISGDAVDFDLLCQAHAAPILPILRTYLDRTGEPINEDMVCKGLTFAWQRFDWRSWKVDELFSIHSLDDLRKLCENKDASEDLLRLWFRTIRLIRASQENGLVKPIEELNLFHVFIRKGLPKVCIWLALRLLPTSYLSHRDSHGRLPLHLAVMFYELELLSGIQLEGRWLSRRECSPIVFPECSRAALDKSTVIEMLLEAYPQGAYEPDLEGNLPLPLLLQQEPGESQHLLHEIGGQIFAHQYFHIKDSMVKDHMLRSIEAFVKHAPEALALPSKTKVYPEYITTLPFMVAASSNCWLDVTFSILRENPSVVACGIKASDREIWLTDKLNKAQTHIQKLEDEVEQLRALLAQKQEHGTEIAPPSHVGSIQIFRNLPLLQFPSPKRRKVEDAEDPSKTDRCQTPKDGAGAERIGSYETNATNSADSSHDSGDEVVQSIQEENAWKGNNAAANAC</sequence>
<dbReference type="AlphaFoldDB" id="A0A9N8D9V4"/>
<feature type="coiled-coil region" evidence="1">
    <location>
        <begin position="347"/>
        <end position="374"/>
    </location>
</feature>
<evidence type="ECO:0000313" key="3">
    <source>
        <dbReference type="EMBL" id="CAB9498967.1"/>
    </source>
</evidence>
<gene>
    <name evidence="3" type="ORF">SEMRO_49_G028860.1</name>
</gene>
<name>A0A9N8D9V4_9STRA</name>
<keyword evidence="4" id="KW-1185">Reference proteome</keyword>
<dbReference type="Proteomes" id="UP001153069">
    <property type="component" value="Unassembled WGS sequence"/>
</dbReference>
<keyword evidence="1" id="KW-0175">Coiled coil</keyword>
<comment type="caution">
    <text evidence="3">The sequence shown here is derived from an EMBL/GenBank/DDBJ whole genome shotgun (WGS) entry which is preliminary data.</text>
</comment>
<evidence type="ECO:0000256" key="2">
    <source>
        <dbReference type="SAM" id="MobiDB-lite"/>
    </source>
</evidence>
<dbReference type="EMBL" id="CAICTM010000049">
    <property type="protein sequence ID" value="CAB9498967.1"/>
    <property type="molecule type" value="Genomic_DNA"/>
</dbReference>
<accession>A0A9N8D9V4</accession>
<evidence type="ECO:0000256" key="1">
    <source>
        <dbReference type="SAM" id="Coils"/>
    </source>
</evidence>
<reference evidence="3" key="1">
    <citation type="submission" date="2020-06" db="EMBL/GenBank/DDBJ databases">
        <authorList>
            <consortium name="Plant Systems Biology data submission"/>
        </authorList>
    </citation>
    <scope>NUCLEOTIDE SEQUENCE</scope>
    <source>
        <strain evidence="3">D6</strain>
    </source>
</reference>
<feature type="compositionally biased region" description="Polar residues" evidence="2">
    <location>
        <begin position="433"/>
        <end position="442"/>
    </location>
</feature>
<evidence type="ECO:0000313" key="4">
    <source>
        <dbReference type="Proteomes" id="UP001153069"/>
    </source>
</evidence>
<protein>
    <submittedName>
        <fullName evidence="3">Uncharacterized protein</fullName>
    </submittedName>
</protein>
<proteinExistence type="predicted"/>